<dbReference type="RefSeq" id="WP_078805456.1">
    <property type="nucleotide sequence ID" value="NZ_FUXK01000004.1"/>
</dbReference>
<evidence type="ECO:0000256" key="2">
    <source>
        <dbReference type="ARBA" id="ARBA00012652"/>
    </source>
</evidence>
<dbReference type="PANTHER" id="PTHR33307:SF6">
    <property type="entry name" value="ALPHA-RHAMNOSIDASE (EUROFUNG)-RELATED"/>
    <property type="match status" value="1"/>
</dbReference>
<evidence type="ECO:0000256" key="3">
    <source>
        <dbReference type="ARBA" id="ARBA00022801"/>
    </source>
</evidence>
<keyword evidence="5" id="KW-0732">Signal</keyword>
<dbReference type="eggNOG" id="COG3250">
    <property type="taxonomic scope" value="Bacteria"/>
</dbReference>
<dbReference type="InterPro" id="IPR008902">
    <property type="entry name" value="Rhamnosid_concanavalin"/>
</dbReference>
<feature type="domain" description="Bacterial alpha-L-rhamnosidase N-terminal" evidence="7">
    <location>
        <begin position="364"/>
        <end position="526"/>
    </location>
</feature>
<proteinExistence type="predicted"/>
<feature type="region of interest" description="Disordered" evidence="4">
    <location>
        <begin position="897"/>
        <end position="916"/>
    </location>
</feature>
<dbReference type="Pfam" id="PF17390">
    <property type="entry name" value="Bac_rhamnosid_C"/>
    <property type="match status" value="1"/>
</dbReference>
<dbReference type="Gene3D" id="2.60.420.10">
    <property type="entry name" value="Maltose phosphorylase, domain 3"/>
    <property type="match status" value="1"/>
</dbReference>
<evidence type="ECO:0000259" key="9">
    <source>
        <dbReference type="Pfam" id="PF17390"/>
    </source>
</evidence>
<dbReference type="Gene3D" id="2.60.40.10">
    <property type="entry name" value="Immunoglobulins"/>
    <property type="match status" value="1"/>
</dbReference>
<feature type="chain" id="PRO_5013001566" description="alpha-L-rhamnosidase" evidence="5">
    <location>
        <begin position="20"/>
        <end position="1171"/>
    </location>
</feature>
<dbReference type="InterPro" id="IPR016007">
    <property type="entry name" value="Alpha_rhamnosid"/>
</dbReference>
<comment type="catalytic activity">
    <reaction evidence="1">
        <text>Hydrolysis of terminal non-reducing alpha-L-rhamnose residues in alpha-L-rhamnosides.</text>
        <dbReference type="EC" id="3.2.1.40"/>
    </reaction>
</comment>
<dbReference type="SUPFAM" id="SSF48208">
    <property type="entry name" value="Six-hairpin glycosidases"/>
    <property type="match status" value="1"/>
</dbReference>
<reference evidence="10 11" key="1">
    <citation type="submission" date="2017-02" db="EMBL/GenBank/DDBJ databases">
        <authorList>
            <person name="Peterson S.W."/>
        </authorList>
    </citation>
    <scope>NUCLEOTIDE SEQUENCE [LARGE SCALE GENOMIC DNA]</scope>
    <source>
        <strain evidence="10 11">ATCC 43324</strain>
    </source>
</reference>
<evidence type="ECO:0000259" key="7">
    <source>
        <dbReference type="Pfam" id="PF08531"/>
    </source>
</evidence>
<name>A0A1T4LNP7_9BACT</name>
<dbReference type="InterPro" id="IPR035396">
    <property type="entry name" value="Bac_rhamnosid6H"/>
</dbReference>
<dbReference type="Gene3D" id="2.60.120.260">
    <property type="entry name" value="Galactose-binding domain-like"/>
    <property type="match status" value="2"/>
</dbReference>
<dbReference type="InterPro" id="IPR012341">
    <property type="entry name" value="6hp_glycosidase-like_sf"/>
</dbReference>
<dbReference type="Pfam" id="PF05592">
    <property type="entry name" value="Bac_rhamnosid"/>
    <property type="match status" value="1"/>
</dbReference>
<dbReference type="Proteomes" id="UP000190065">
    <property type="component" value="Unassembled WGS sequence"/>
</dbReference>
<dbReference type="Pfam" id="PF25788">
    <property type="entry name" value="Ig_Rha78A_N"/>
    <property type="match status" value="1"/>
</dbReference>
<dbReference type="AlphaFoldDB" id="A0A1T4LNP7"/>
<accession>A0A1T4LNP7</accession>
<dbReference type="EMBL" id="FUXK01000004">
    <property type="protein sequence ID" value="SJZ56325.1"/>
    <property type="molecule type" value="Genomic_DNA"/>
</dbReference>
<dbReference type="InterPro" id="IPR008928">
    <property type="entry name" value="6-hairpin_glycosidase_sf"/>
</dbReference>
<dbReference type="PIRSF" id="PIRSF010631">
    <property type="entry name" value="A-rhamnsds"/>
    <property type="match status" value="1"/>
</dbReference>
<feature type="signal peptide" evidence="5">
    <location>
        <begin position="1"/>
        <end position="19"/>
    </location>
</feature>
<feature type="domain" description="Alpha-L-rhamnosidase six-hairpin glycosidase" evidence="8">
    <location>
        <begin position="684"/>
        <end position="1055"/>
    </location>
</feature>
<evidence type="ECO:0000256" key="1">
    <source>
        <dbReference type="ARBA" id="ARBA00001445"/>
    </source>
</evidence>
<sequence length="1171" mass="130617">MKKVILSALFLLVIQVANAFTLHALRVEYEENPIGIDATSPRFSWQMCDTKRGARQTAYQLWVTNPVGKQVWNSGKVMSNTSLNIRYAGEKLHPTTRYQWTIAVWNEANEMQKASAYFETGLMTTSDGDAKWGGAQWIGASTADAYTFFSQYLPVFSMDVSLMLDQETHTQEAGFFYGANDIRLLNANKNILGVANKPNESYIKVVLDTRPLDQHDSARIEIYRVGYTCNDRASVPFATAKVPTSVINQANRYAPHSIQLLSMHGTTQVYVDDAAEKVIADLNLNPMGKGGDYISFPCVGDVGLYVEEGKRAHFGVANIRNYRSPNNVIATFANDTTIVASTPFTTPCEHGAPLLRTCFALNDKPIAHARLYISARGIYDCYVNGTLLSRDYFNPGCTQYNKTLFYQTYDITPLLTKGQNALGIMLNEGWWSGASTFAGENWNFYGDRQSVLAQAIITYADGTTTRVVSSPDTWRYTTDGPVRLGSFFQGEVYNAQQEAAVQGWSTAAFDDRTWENAVQIPLEGTISHAQPSGFFAWPTPDNYADFKLMAQVGKPVRHFTTLQSQRVDQPRPGVFVYDMGQNMAGVPRITFQGLAPGTKVYMRYAEVTYPNLPEYQANVGMVMMENQRGAMEQDIYIAKGGTETFSPRATYHGYRYVEITGIPAPLPTHQVEGWVLSTVDSITSGYKTNHELLNRFFKNVTWSTLANVLSIPTDCPQRNERMGWSGDLSVFSPAMSYLFNGANFFKRHLIALRDTQLDNGNFAAIAPVGGGFGGPLWASVGIIMPWQTYLQYADKEALAAHYPAMQRFIHLQTTKYIDAKQGFYNFTDGIGLGDWLGFEVNKNDNSLLFDCYLVHELDIMAQAAKALGHANDAQRYAQMRDKRIQFINHHYINRATGRTEGSGLGEEKPNPFGGMDGPKRKGVAIDAQTSYALPLVFHIVSPDVRHRFVDAFLQTVRRESMGDDGKTYPSHALMTGFIGTAWLNQALSECGHSEEAYKMLLNTRFPSWLYPVTQGATTIWERLNSYTKENGFGGNNSMNSFNHYAFGSVTNWLMQYSLGIARDETTPGFQHFILQPTPDPTGTLTHAEGFYDSMYGRIESQWEQTTHETHYHFVVPANTSATLWLSTAGGKAIYLDGKQVDKTTKGVVLGSAIRDKQSLNLPAGSYDFVVK</sequence>
<dbReference type="InterPro" id="IPR035398">
    <property type="entry name" value="Bac_rhamnosid_C"/>
</dbReference>
<feature type="domain" description="Alpha-L-rhamnosidase C-terminal" evidence="9">
    <location>
        <begin position="1059"/>
        <end position="1129"/>
    </location>
</feature>
<protein>
    <recommendedName>
        <fullName evidence="2">alpha-L-rhamnosidase</fullName>
        <ecNumber evidence="2">3.2.1.40</ecNumber>
    </recommendedName>
</protein>
<dbReference type="PANTHER" id="PTHR33307">
    <property type="entry name" value="ALPHA-RHAMNOSIDASE (EUROFUNG)"/>
    <property type="match status" value="1"/>
</dbReference>
<dbReference type="Pfam" id="PF08531">
    <property type="entry name" value="Bac_rhamnosid_N"/>
    <property type="match status" value="1"/>
</dbReference>
<dbReference type="Pfam" id="PF17389">
    <property type="entry name" value="Bac_rhamnosid6H"/>
    <property type="match status" value="1"/>
</dbReference>
<organism evidence="10 11">
    <name type="scientific">Segatella oulorum</name>
    <dbReference type="NCBI Taxonomy" id="28136"/>
    <lineage>
        <taxon>Bacteria</taxon>
        <taxon>Pseudomonadati</taxon>
        <taxon>Bacteroidota</taxon>
        <taxon>Bacteroidia</taxon>
        <taxon>Bacteroidales</taxon>
        <taxon>Prevotellaceae</taxon>
        <taxon>Segatella</taxon>
    </lineage>
</organism>
<evidence type="ECO:0000256" key="4">
    <source>
        <dbReference type="SAM" id="MobiDB-lite"/>
    </source>
</evidence>
<dbReference type="GO" id="GO:0030596">
    <property type="term" value="F:alpha-L-rhamnosidase activity"/>
    <property type="evidence" value="ECO:0007669"/>
    <property type="project" value="UniProtKB-EC"/>
</dbReference>
<evidence type="ECO:0000313" key="11">
    <source>
        <dbReference type="Proteomes" id="UP000190065"/>
    </source>
</evidence>
<feature type="domain" description="Alpha-L-rhamnosidase concanavalin-like" evidence="6">
    <location>
        <begin position="571"/>
        <end position="676"/>
    </location>
</feature>
<evidence type="ECO:0000259" key="8">
    <source>
        <dbReference type="Pfam" id="PF17389"/>
    </source>
</evidence>
<evidence type="ECO:0000259" key="6">
    <source>
        <dbReference type="Pfam" id="PF05592"/>
    </source>
</evidence>
<keyword evidence="3" id="KW-0378">Hydrolase</keyword>
<dbReference type="InterPro" id="IPR013737">
    <property type="entry name" value="Bac_rhamnosid_N"/>
</dbReference>
<dbReference type="Gene3D" id="1.50.10.10">
    <property type="match status" value="1"/>
</dbReference>
<evidence type="ECO:0000256" key="5">
    <source>
        <dbReference type="SAM" id="SignalP"/>
    </source>
</evidence>
<dbReference type="STRING" id="28136.SAMN02745202_00469"/>
<dbReference type="EC" id="3.2.1.40" evidence="2"/>
<evidence type="ECO:0000313" key="10">
    <source>
        <dbReference type="EMBL" id="SJZ56325.1"/>
    </source>
</evidence>
<gene>
    <name evidence="10" type="ORF">SAMN02745202_00469</name>
</gene>
<dbReference type="InterPro" id="IPR013783">
    <property type="entry name" value="Ig-like_fold"/>
</dbReference>
<dbReference type="GO" id="GO:0005975">
    <property type="term" value="P:carbohydrate metabolic process"/>
    <property type="evidence" value="ECO:0007669"/>
    <property type="project" value="InterPro"/>
</dbReference>